<protein>
    <submittedName>
        <fullName evidence="1">Uncharacterized protein</fullName>
    </submittedName>
</protein>
<name>A0ABS3ULN8_9ACTN</name>
<dbReference type="Proteomes" id="UP000679690">
    <property type="component" value="Unassembled WGS sequence"/>
</dbReference>
<gene>
    <name evidence="1" type="ORF">J5X75_17740</name>
</gene>
<sequence>MSQMTVPMTFPATRRPAAAPAAVSRWRLFGAAFATALVVDLGARPRTGQTLSRYADRGALVSPAPPGAQRFT</sequence>
<organism evidence="1 2">
    <name type="scientific">Actinoplanes flavus</name>
    <dbReference type="NCBI Taxonomy" id="2820290"/>
    <lineage>
        <taxon>Bacteria</taxon>
        <taxon>Bacillati</taxon>
        <taxon>Actinomycetota</taxon>
        <taxon>Actinomycetes</taxon>
        <taxon>Micromonosporales</taxon>
        <taxon>Micromonosporaceae</taxon>
        <taxon>Actinoplanes</taxon>
    </lineage>
</organism>
<proteinExistence type="predicted"/>
<keyword evidence="2" id="KW-1185">Reference proteome</keyword>
<evidence type="ECO:0000313" key="2">
    <source>
        <dbReference type="Proteomes" id="UP000679690"/>
    </source>
</evidence>
<evidence type="ECO:0000313" key="1">
    <source>
        <dbReference type="EMBL" id="MBO3739361.1"/>
    </source>
</evidence>
<accession>A0ABS3ULN8</accession>
<reference evidence="1 2" key="1">
    <citation type="submission" date="2021-03" db="EMBL/GenBank/DDBJ databases">
        <title>Actinoplanes flavus sp. nov., a novel actinomycete isolated from Coconut Palm rhizosphere soil.</title>
        <authorList>
            <person name="Luo X."/>
        </authorList>
    </citation>
    <scope>NUCLEOTIDE SEQUENCE [LARGE SCALE GENOMIC DNA]</scope>
    <source>
        <strain evidence="1 2">NEAU-H7</strain>
    </source>
</reference>
<comment type="caution">
    <text evidence="1">The sequence shown here is derived from an EMBL/GenBank/DDBJ whole genome shotgun (WGS) entry which is preliminary data.</text>
</comment>
<dbReference type="RefSeq" id="WP_208468503.1">
    <property type="nucleotide sequence ID" value="NZ_JAGFNS010000010.1"/>
</dbReference>
<dbReference type="EMBL" id="JAGFNS010000010">
    <property type="protein sequence ID" value="MBO3739361.1"/>
    <property type="molecule type" value="Genomic_DNA"/>
</dbReference>